<feature type="transmembrane region" description="Helical" evidence="10">
    <location>
        <begin position="1008"/>
        <end position="1029"/>
    </location>
</feature>
<dbReference type="FunFam" id="3.40.50.300:FF:000997">
    <property type="entry name" value="Multidrug resistance-associated protein 1"/>
    <property type="match status" value="1"/>
</dbReference>
<dbReference type="PROSITE" id="PS50929">
    <property type="entry name" value="ABC_TM1F"/>
    <property type="match status" value="2"/>
</dbReference>
<feature type="transmembrane region" description="Helical" evidence="10">
    <location>
        <begin position="1237"/>
        <end position="1258"/>
    </location>
</feature>
<feature type="domain" description="ABC transmembrane type-1" evidence="12">
    <location>
        <begin position="285"/>
        <end position="579"/>
    </location>
</feature>
<evidence type="ECO:0000256" key="7">
    <source>
        <dbReference type="ARBA" id="ARBA00022989"/>
    </source>
</evidence>
<comment type="similarity">
    <text evidence="2">Belongs to the ABC transporter superfamily. ABCC family. Conjugate transporter (TC 3.A.1.208) subfamily.</text>
</comment>
<dbReference type="Gene3D" id="3.40.50.300">
    <property type="entry name" value="P-loop containing nucleotide triphosphate hydrolases"/>
    <property type="match status" value="3"/>
</dbReference>
<dbReference type="CDD" id="cd03250">
    <property type="entry name" value="ABCC_MRP_domain1"/>
    <property type="match status" value="1"/>
</dbReference>
<feature type="compositionally biased region" description="Basic and acidic residues" evidence="9">
    <location>
        <begin position="61"/>
        <end position="76"/>
    </location>
</feature>
<comment type="subcellular location">
    <subcellularLocation>
        <location evidence="1">Membrane</location>
        <topology evidence="1">Multi-pass membrane protein</topology>
    </subcellularLocation>
</comment>
<keyword evidence="3" id="KW-0813">Transport</keyword>
<dbReference type="SUPFAM" id="SSF90123">
    <property type="entry name" value="ABC transporter transmembrane region"/>
    <property type="match status" value="2"/>
</dbReference>
<dbReference type="GO" id="GO:0016020">
    <property type="term" value="C:membrane"/>
    <property type="evidence" value="ECO:0007669"/>
    <property type="project" value="UniProtKB-SubCell"/>
</dbReference>
<keyword evidence="7 10" id="KW-1133">Transmembrane helix</keyword>
<dbReference type="InterPro" id="IPR003593">
    <property type="entry name" value="AAA+_ATPase"/>
</dbReference>
<dbReference type="PANTHER" id="PTHR24223">
    <property type="entry name" value="ATP-BINDING CASSETTE SUB-FAMILY C"/>
    <property type="match status" value="1"/>
</dbReference>
<dbReference type="GO" id="GO:0016887">
    <property type="term" value="F:ATP hydrolysis activity"/>
    <property type="evidence" value="ECO:0007669"/>
    <property type="project" value="InterPro"/>
</dbReference>
<dbReference type="InterPro" id="IPR027417">
    <property type="entry name" value="P-loop_NTPase"/>
</dbReference>
<feature type="transmembrane region" description="Helical" evidence="10">
    <location>
        <begin position="330"/>
        <end position="350"/>
    </location>
</feature>
<evidence type="ECO:0000256" key="5">
    <source>
        <dbReference type="ARBA" id="ARBA00022741"/>
    </source>
</evidence>
<dbReference type="SMART" id="SM00382">
    <property type="entry name" value="AAA"/>
    <property type="match status" value="2"/>
</dbReference>
<evidence type="ECO:0000256" key="3">
    <source>
        <dbReference type="ARBA" id="ARBA00022448"/>
    </source>
</evidence>
<feature type="domain" description="ABC transmembrane type-1" evidence="12">
    <location>
        <begin position="1012"/>
        <end position="1289"/>
    </location>
</feature>
<feature type="compositionally biased region" description="Pro residues" evidence="9">
    <location>
        <begin position="251"/>
        <end position="260"/>
    </location>
</feature>
<feature type="domain" description="ABC transporter" evidence="11">
    <location>
        <begin position="1327"/>
        <end position="1520"/>
    </location>
</feature>
<dbReference type="Gene3D" id="1.20.1560.10">
    <property type="entry name" value="ABC transporter type 1, transmembrane domain"/>
    <property type="match status" value="2"/>
</dbReference>
<feature type="domain" description="ABC transporter" evidence="11">
    <location>
        <begin position="707"/>
        <end position="929"/>
    </location>
</feature>
<feature type="region of interest" description="Disordered" evidence="9">
    <location>
        <begin position="630"/>
        <end position="696"/>
    </location>
</feature>
<dbReference type="PANTHER" id="PTHR24223:SF456">
    <property type="entry name" value="MULTIDRUG RESISTANCE-ASSOCIATED PROTEIN LETHAL(2)03659"/>
    <property type="match status" value="1"/>
</dbReference>
<evidence type="ECO:0000256" key="9">
    <source>
        <dbReference type="SAM" id="MobiDB-lite"/>
    </source>
</evidence>
<dbReference type="FunFam" id="1.20.1560.10:FF:000010">
    <property type="entry name" value="Multidrug resistance-associated ABC transporter"/>
    <property type="match status" value="1"/>
</dbReference>
<feature type="transmembrane region" description="Helical" evidence="10">
    <location>
        <begin position="1123"/>
        <end position="1140"/>
    </location>
</feature>
<reference evidence="13 14" key="1">
    <citation type="submission" date="2014-09" db="EMBL/GenBank/DDBJ databases">
        <authorList>
            <person name="Magalhaes I.L.F."/>
            <person name="Oliveira U."/>
            <person name="Santos F.R."/>
            <person name="Vidigal T.H.D.A."/>
            <person name="Brescovit A.D."/>
            <person name="Santos A.J."/>
        </authorList>
    </citation>
    <scope>NUCLEOTIDE SEQUENCE [LARGE SCALE GENOMIC DNA]</scope>
</reference>
<name>A0A0P1BFY3_9BASI</name>
<dbReference type="Pfam" id="PF00005">
    <property type="entry name" value="ABC_tran"/>
    <property type="match status" value="3"/>
</dbReference>
<dbReference type="PROSITE" id="PS50893">
    <property type="entry name" value="ABC_TRANSPORTER_2"/>
    <property type="match status" value="2"/>
</dbReference>
<dbReference type="Proteomes" id="UP000054845">
    <property type="component" value="Unassembled WGS sequence"/>
</dbReference>
<dbReference type="InterPro" id="IPR003439">
    <property type="entry name" value="ABC_transporter-like_ATP-bd"/>
</dbReference>
<dbReference type="GO" id="GO:0005524">
    <property type="term" value="F:ATP binding"/>
    <property type="evidence" value="ECO:0007669"/>
    <property type="project" value="UniProtKB-KW"/>
</dbReference>
<evidence type="ECO:0000259" key="11">
    <source>
        <dbReference type="PROSITE" id="PS50893"/>
    </source>
</evidence>
<feature type="region of interest" description="Disordered" evidence="9">
    <location>
        <begin position="232"/>
        <end position="266"/>
    </location>
</feature>
<accession>A0A0P1BFY3</accession>
<dbReference type="InterPro" id="IPR036640">
    <property type="entry name" value="ABC1_TM_sf"/>
</dbReference>
<dbReference type="EMBL" id="CCYA01000243">
    <property type="protein sequence ID" value="CEH14605.1"/>
    <property type="molecule type" value="Genomic_DNA"/>
</dbReference>
<dbReference type="CDD" id="cd18597">
    <property type="entry name" value="ABC_6TM_YOR1_D1_like"/>
    <property type="match status" value="1"/>
</dbReference>
<organism evidence="13 14">
    <name type="scientific">Ceraceosorus bombacis</name>
    <dbReference type="NCBI Taxonomy" id="401625"/>
    <lineage>
        <taxon>Eukaryota</taxon>
        <taxon>Fungi</taxon>
        <taxon>Dikarya</taxon>
        <taxon>Basidiomycota</taxon>
        <taxon>Ustilaginomycotina</taxon>
        <taxon>Exobasidiomycetes</taxon>
        <taxon>Ceraceosorales</taxon>
        <taxon>Ceraceosoraceae</taxon>
        <taxon>Ceraceosorus</taxon>
    </lineage>
</organism>
<feature type="region of interest" description="Disordered" evidence="9">
    <location>
        <begin position="1"/>
        <end position="77"/>
    </location>
</feature>
<feature type="compositionally biased region" description="Basic and acidic residues" evidence="9">
    <location>
        <begin position="44"/>
        <end position="53"/>
    </location>
</feature>
<dbReference type="InterPro" id="IPR017871">
    <property type="entry name" value="ABC_transporter-like_CS"/>
</dbReference>
<feature type="compositionally biased region" description="Polar residues" evidence="9">
    <location>
        <begin position="635"/>
        <end position="649"/>
    </location>
</feature>
<evidence type="ECO:0000256" key="10">
    <source>
        <dbReference type="SAM" id="Phobius"/>
    </source>
</evidence>
<feature type="transmembrane region" description="Helical" evidence="10">
    <location>
        <begin position="1146"/>
        <end position="1165"/>
    </location>
</feature>
<feature type="transmembrane region" description="Helical" evidence="10">
    <location>
        <begin position="433"/>
        <end position="451"/>
    </location>
</feature>
<dbReference type="InterPro" id="IPR011527">
    <property type="entry name" value="ABC1_TM_dom"/>
</dbReference>
<dbReference type="OrthoDB" id="6500128at2759"/>
<evidence type="ECO:0000256" key="8">
    <source>
        <dbReference type="ARBA" id="ARBA00023136"/>
    </source>
</evidence>
<dbReference type="InterPro" id="IPR050173">
    <property type="entry name" value="ABC_transporter_C-like"/>
</dbReference>
<evidence type="ECO:0000313" key="14">
    <source>
        <dbReference type="Proteomes" id="UP000054845"/>
    </source>
</evidence>
<evidence type="ECO:0000256" key="4">
    <source>
        <dbReference type="ARBA" id="ARBA00022692"/>
    </source>
</evidence>
<evidence type="ECO:0000256" key="2">
    <source>
        <dbReference type="ARBA" id="ARBA00009726"/>
    </source>
</evidence>
<evidence type="ECO:0000256" key="6">
    <source>
        <dbReference type="ARBA" id="ARBA00022840"/>
    </source>
</evidence>
<evidence type="ECO:0000259" key="12">
    <source>
        <dbReference type="PROSITE" id="PS50929"/>
    </source>
</evidence>
<keyword evidence="8 10" id="KW-0472">Membrane</keyword>
<dbReference type="SUPFAM" id="SSF52540">
    <property type="entry name" value="P-loop containing nucleoside triphosphate hydrolases"/>
    <property type="match status" value="2"/>
</dbReference>
<keyword evidence="4 10" id="KW-0812">Transmembrane</keyword>
<keyword evidence="14" id="KW-1185">Reference proteome</keyword>
<feature type="transmembrane region" description="Helical" evidence="10">
    <location>
        <begin position="403"/>
        <end position="427"/>
    </location>
</feature>
<dbReference type="STRING" id="401625.A0A0P1BFY3"/>
<feature type="transmembrane region" description="Helical" evidence="10">
    <location>
        <begin position="516"/>
        <end position="538"/>
    </location>
</feature>
<dbReference type="PROSITE" id="PS00211">
    <property type="entry name" value="ABC_TRANSPORTER_1"/>
    <property type="match status" value="2"/>
</dbReference>
<feature type="transmembrane region" description="Helical" evidence="10">
    <location>
        <begin position="553"/>
        <end position="574"/>
    </location>
</feature>
<evidence type="ECO:0000256" key="1">
    <source>
        <dbReference type="ARBA" id="ARBA00004141"/>
    </source>
</evidence>
<protein>
    <submittedName>
        <fullName evidence="13">Abc transporter</fullName>
    </submittedName>
</protein>
<sequence>MAPITHHESAGSTSSNSSEDDAAKRQSALTMVPRRSQAADDDDHNEKAGDKGKRGSAPSSEEGHAESDKVLDEKASARQVDVTPEQFVYQPGQRNLVHIKQRERFYQFWRPRHLPPPPPASMDDAKMIPLATANIFSQMTFWWANHIMILGYQRALEATDLWKLEPQNEPDVLSDKLLESWDRRVAEAEAYNAKLVSGEIAVGWKRRTKWKIAAALGKGPKGGLAEREKLWRAPHPPAPRPKAPTGKPAPGSKPPPPPKRPQSWSGHMEPSLAWAVLDQFKARSFLAIFVKLIADAAQMTSPLLIRTIVDYSGKAYAHFQLPQAFPAPNVGVGVAYAIAIFALQIVQSIAQHAFFHQSMTMGVHARTALISAMFKRATKVGAKDRSPGRLLTMASTDVSRIDFAFQWGLLMFTSPVALGLCLGLLIWQIKESALAGFAVLVFAFPVQAVIFKRLFQTRSKSMQFTDKRGKLINELLSSIRVVKAFAQEHMFLDRIVQIRQKELQGIRELVIWRSGLMAFAFTLPTIAAIVGFLVYSALGNDVSGAGAGRTGEVFTALTLFALLRMPLMFLPLAISSTADAWAAIARLTPVFEAPFLVDRSEKDPESKFAVVLEDACFEYDEVDPNVAASVDTGKTKSSATVEPGQTQAAESDKAKPPGFIRRFFNSRNGDAPKAAPPAPITDLPQPATATTTRQRETGLALPLAPEKALEDEAAASAKPFKLENLNLRVAEGELIAIVGPVGSGKSSILQGLAGEMRQTSGRLIWGGSGSTAYSAQQPWIQAATVRENITFGLPFEEERYWEVIKMAELEADLLILPQGDLTGIGERGTTLSGGQKARVNLARAIYFDASTLLLDDPLSAVDPHVAKKLFQTILQLRAQGRTVILVTHAVHLLPQCDRIVTMLDGHVAELGTYDDLAHADGPFQRLIEEFGGEDEEEEEEHLEDEGEAIDDVGLEKSRVGRKKLIRREDMTDASGDKTKALMETEERNTGSISLKVYLAYFKAGRGEILVPAIIISLILMQGASVMNQYSINWWLSDTLGLPVGAYEGIYGALGGIQAVFTMFMGLTTGYLTYYSAAKLHNDAIERIIYAPLSKFFDVTPKGRIQNRLSKDVDTTDNILSDSFRMAATTMAQVIGSIILIAYLTPYFLIAVAGLLVFYGAGAAVYRRSARETKRIDAVLRSDLYAHYSETLGGMATVRSYGVLKRFINDHLRHMSHEARAYYFTTVNQRWLGVRLDILGSVLVFVVALLTTAGANSGLSPAQTGLALSYILTVSQSFSWMTRQIAEVENDMSSVERIHHYATAIEQEAPQVIPEANLPREWPQQGQISLCEVQLQYREGLPIVLKGVSMDIRAGEKVGIVGRTGSGKSTLLTALLRLVELHAGSITIDGVDISKIGLHEEGAEEGNKTSFNLETAIEEEGQNLSVGQRSLVSLARALVKDSKIILLDEATASVDVENDAKIQRTLAEAFHDRTMLVIAHRLRTILSLDRVAVFDAGQLAEYASPLELFDRPAGIFRSMCERANIPREDVVKASSRTSEYGL</sequence>
<keyword evidence="6" id="KW-0067">ATP-binding</keyword>
<dbReference type="Pfam" id="PF00664">
    <property type="entry name" value="ABC_membrane"/>
    <property type="match status" value="2"/>
</dbReference>
<dbReference type="GO" id="GO:0140359">
    <property type="term" value="F:ABC-type transporter activity"/>
    <property type="evidence" value="ECO:0007669"/>
    <property type="project" value="InterPro"/>
</dbReference>
<proteinExistence type="inferred from homology"/>
<evidence type="ECO:0000313" key="13">
    <source>
        <dbReference type="EMBL" id="CEH14605.1"/>
    </source>
</evidence>
<keyword evidence="5" id="KW-0547">Nucleotide-binding</keyword>
<dbReference type="CDD" id="cd18606">
    <property type="entry name" value="ABC_6TM_YOR1_D2_like"/>
    <property type="match status" value="1"/>
</dbReference>
<feature type="transmembrane region" description="Helical" evidence="10">
    <location>
        <begin position="1049"/>
        <end position="1071"/>
    </location>
</feature>